<comment type="caution">
    <text evidence="9">The sequence shown here is derived from an EMBL/GenBank/DDBJ whole genome shotgun (WGS) entry which is preliminary data.</text>
</comment>
<protein>
    <submittedName>
        <fullName evidence="9">MFS transporter</fullName>
    </submittedName>
</protein>
<dbReference type="EMBL" id="MSZX01000019">
    <property type="protein sequence ID" value="OPA73347.1"/>
    <property type="molecule type" value="Genomic_DNA"/>
</dbReference>
<dbReference type="Proteomes" id="UP000190188">
    <property type="component" value="Unassembled WGS sequence"/>
</dbReference>
<dbReference type="GO" id="GO:0005886">
    <property type="term" value="C:plasma membrane"/>
    <property type="evidence" value="ECO:0007669"/>
    <property type="project" value="UniProtKB-SubCell"/>
</dbReference>
<feature type="transmembrane region" description="Helical" evidence="7">
    <location>
        <begin position="34"/>
        <end position="54"/>
    </location>
</feature>
<dbReference type="AlphaFoldDB" id="A0A1T2X0F8"/>
<evidence type="ECO:0000256" key="7">
    <source>
        <dbReference type="SAM" id="Phobius"/>
    </source>
</evidence>
<keyword evidence="6 7" id="KW-0472">Membrane</keyword>
<evidence type="ECO:0000256" key="2">
    <source>
        <dbReference type="ARBA" id="ARBA00008335"/>
    </source>
</evidence>
<evidence type="ECO:0000259" key="8">
    <source>
        <dbReference type="PROSITE" id="PS50850"/>
    </source>
</evidence>
<dbReference type="Gene3D" id="1.20.1250.20">
    <property type="entry name" value="MFS general substrate transporter like domains"/>
    <property type="match status" value="2"/>
</dbReference>
<evidence type="ECO:0000256" key="5">
    <source>
        <dbReference type="ARBA" id="ARBA00022989"/>
    </source>
</evidence>
<feature type="transmembrane region" description="Helical" evidence="7">
    <location>
        <begin position="369"/>
        <end position="388"/>
    </location>
</feature>
<dbReference type="PANTHER" id="PTHR23514">
    <property type="entry name" value="BYPASS OF STOP CODON PROTEIN 6"/>
    <property type="match status" value="1"/>
</dbReference>
<dbReference type="SUPFAM" id="SSF103473">
    <property type="entry name" value="MFS general substrate transporter"/>
    <property type="match status" value="1"/>
</dbReference>
<feature type="transmembrane region" description="Helical" evidence="7">
    <location>
        <begin position="345"/>
        <end position="363"/>
    </location>
</feature>
<dbReference type="PANTHER" id="PTHR23514:SF3">
    <property type="entry name" value="BYPASS OF STOP CODON PROTEIN 6"/>
    <property type="match status" value="1"/>
</dbReference>
<dbReference type="InterPro" id="IPR011701">
    <property type="entry name" value="MFS"/>
</dbReference>
<keyword evidence="5 7" id="KW-1133">Transmembrane helix</keyword>
<feature type="transmembrane region" description="Helical" evidence="7">
    <location>
        <begin position="217"/>
        <end position="236"/>
    </location>
</feature>
<dbReference type="Pfam" id="PF07690">
    <property type="entry name" value="MFS_1"/>
    <property type="match status" value="1"/>
</dbReference>
<feature type="transmembrane region" description="Helical" evidence="7">
    <location>
        <begin position="92"/>
        <end position="113"/>
    </location>
</feature>
<accession>A0A1T2X0F8</accession>
<feature type="transmembrane region" description="Helical" evidence="7">
    <location>
        <begin position="66"/>
        <end position="86"/>
    </location>
</feature>
<feature type="transmembrane region" description="Helical" evidence="7">
    <location>
        <begin position="125"/>
        <end position="144"/>
    </location>
</feature>
<name>A0A1T2X0F8_9BACL</name>
<keyword evidence="10" id="KW-1185">Reference proteome</keyword>
<organism evidence="9 10">
    <name type="scientific">Paenibacillus selenitireducens</name>
    <dbReference type="NCBI Taxonomy" id="1324314"/>
    <lineage>
        <taxon>Bacteria</taxon>
        <taxon>Bacillati</taxon>
        <taxon>Bacillota</taxon>
        <taxon>Bacilli</taxon>
        <taxon>Bacillales</taxon>
        <taxon>Paenibacillaceae</taxon>
        <taxon>Paenibacillus</taxon>
    </lineage>
</organism>
<feature type="transmembrane region" description="Helical" evidence="7">
    <location>
        <begin position="280"/>
        <end position="300"/>
    </location>
</feature>
<dbReference type="InterPro" id="IPR020846">
    <property type="entry name" value="MFS_dom"/>
</dbReference>
<proteinExistence type="inferred from homology"/>
<dbReference type="STRING" id="1324314.BVG16_29315"/>
<dbReference type="InterPro" id="IPR051788">
    <property type="entry name" value="MFS_Transporter"/>
</dbReference>
<dbReference type="InterPro" id="IPR036259">
    <property type="entry name" value="MFS_trans_sf"/>
</dbReference>
<keyword evidence="4 7" id="KW-0812">Transmembrane</keyword>
<comment type="similarity">
    <text evidence="2">Belongs to the major facilitator superfamily.</text>
</comment>
<evidence type="ECO:0000313" key="9">
    <source>
        <dbReference type="EMBL" id="OPA73347.1"/>
    </source>
</evidence>
<evidence type="ECO:0000256" key="4">
    <source>
        <dbReference type="ARBA" id="ARBA00022692"/>
    </source>
</evidence>
<feature type="transmembrane region" description="Helical" evidence="7">
    <location>
        <begin position="156"/>
        <end position="179"/>
    </location>
</feature>
<evidence type="ECO:0000256" key="1">
    <source>
        <dbReference type="ARBA" id="ARBA00004651"/>
    </source>
</evidence>
<dbReference type="PROSITE" id="PS50850">
    <property type="entry name" value="MFS"/>
    <property type="match status" value="1"/>
</dbReference>
<gene>
    <name evidence="9" type="ORF">BVG16_29315</name>
</gene>
<sequence>MATIFLMIIYLSFISLGLPDSLLGAAWPVMQADFGAAFGVAGVLSIIIAAGTIVSSLASGFVLKRLGTGQITLISCLMTAGALLGFYAAPSIVWLMVLALPLGLGAGSVDAALNQYVAIHYKAHHMSWLHCFWGVGATMGPIIMSGFIRQDNLWRSGYLTVACIQFGLVILLFVSLPLWKRMEKVQIPVEEERQGHPEHLQDTQSAVQPMRMKGVKLTLMTFLFYCGAEATVGLWGSSFLVNVKDLSAAVAAQWVSMYYGGITVGRLITGFVTLKVSNRVLIRSGLLIALAGVLLLLLPLPTFCSLIGFMLVGLGFAPIYPCMLHATPERFGKEQTQKLMGYQMAVAYTGTTLLPPMLGWIAAQTTVAILPFFLSIYIAFMLFGSESVNRIMKLRSVRTITDSTQLKA</sequence>
<dbReference type="OrthoDB" id="9795150at2"/>
<evidence type="ECO:0000256" key="6">
    <source>
        <dbReference type="ARBA" id="ARBA00023136"/>
    </source>
</evidence>
<feature type="transmembrane region" description="Helical" evidence="7">
    <location>
        <begin position="248"/>
        <end position="268"/>
    </location>
</feature>
<evidence type="ECO:0000313" key="10">
    <source>
        <dbReference type="Proteomes" id="UP000190188"/>
    </source>
</evidence>
<keyword evidence="3" id="KW-0813">Transport</keyword>
<evidence type="ECO:0000256" key="3">
    <source>
        <dbReference type="ARBA" id="ARBA00022448"/>
    </source>
</evidence>
<dbReference type="GO" id="GO:0022857">
    <property type="term" value="F:transmembrane transporter activity"/>
    <property type="evidence" value="ECO:0007669"/>
    <property type="project" value="InterPro"/>
</dbReference>
<dbReference type="RefSeq" id="WP_078502791.1">
    <property type="nucleotide sequence ID" value="NZ_MSZX01000019.1"/>
</dbReference>
<feature type="domain" description="Major facilitator superfamily (MFS) profile" evidence="8">
    <location>
        <begin position="5"/>
        <end position="389"/>
    </location>
</feature>
<comment type="subcellular location">
    <subcellularLocation>
        <location evidence="1">Cell membrane</location>
        <topology evidence="1">Multi-pass membrane protein</topology>
    </subcellularLocation>
</comment>
<reference evidence="9 10" key="1">
    <citation type="submission" date="2017-01" db="EMBL/GenBank/DDBJ databases">
        <title>Genome analysis of Paenibacillus selenitrireducens ES3-24.</title>
        <authorList>
            <person name="Xu D."/>
            <person name="Yao R."/>
            <person name="Zheng S."/>
        </authorList>
    </citation>
    <scope>NUCLEOTIDE SEQUENCE [LARGE SCALE GENOMIC DNA]</scope>
    <source>
        <strain evidence="9 10">ES3-24</strain>
    </source>
</reference>
<feature type="transmembrane region" description="Helical" evidence="7">
    <location>
        <begin position="306"/>
        <end position="324"/>
    </location>
</feature>